<gene>
    <name evidence="2" type="ORF">GCM10009843_38910</name>
</gene>
<dbReference type="Proteomes" id="UP001500575">
    <property type="component" value="Unassembled WGS sequence"/>
</dbReference>
<name>A0ABN2YWN4_9ACTN</name>
<protein>
    <recommendedName>
        <fullName evidence="1">DUF4097 domain-containing protein</fullName>
    </recommendedName>
</protein>
<feature type="domain" description="DUF4097" evidence="1">
    <location>
        <begin position="23"/>
        <end position="278"/>
    </location>
</feature>
<dbReference type="EMBL" id="BAAAQQ010000014">
    <property type="protein sequence ID" value="GAA2133456.1"/>
    <property type="molecule type" value="Genomic_DNA"/>
</dbReference>
<organism evidence="2 3">
    <name type="scientific">Nocardioides bigeumensis</name>
    <dbReference type="NCBI Taxonomy" id="433657"/>
    <lineage>
        <taxon>Bacteria</taxon>
        <taxon>Bacillati</taxon>
        <taxon>Actinomycetota</taxon>
        <taxon>Actinomycetes</taxon>
        <taxon>Propionibacteriales</taxon>
        <taxon>Nocardioidaceae</taxon>
        <taxon>Nocardioides</taxon>
    </lineage>
</organism>
<reference evidence="2 3" key="1">
    <citation type="journal article" date="2019" name="Int. J. Syst. Evol. Microbiol.">
        <title>The Global Catalogue of Microorganisms (GCM) 10K type strain sequencing project: providing services to taxonomists for standard genome sequencing and annotation.</title>
        <authorList>
            <consortium name="The Broad Institute Genomics Platform"/>
            <consortium name="The Broad Institute Genome Sequencing Center for Infectious Disease"/>
            <person name="Wu L."/>
            <person name="Ma J."/>
        </authorList>
    </citation>
    <scope>NUCLEOTIDE SEQUENCE [LARGE SCALE GENOMIC DNA]</scope>
    <source>
        <strain evidence="2 3">JCM 16021</strain>
    </source>
</reference>
<evidence type="ECO:0000259" key="1">
    <source>
        <dbReference type="Pfam" id="PF13349"/>
    </source>
</evidence>
<proteinExistence type="predicted"/>
<dbReference type="PANTHER" id="PTHR34094:SF1">
    <property type="entry name" value="PROTEIN FAM185A"/>
    <property type="match status" value="1"/>
</dbReference>
<evidence type="ECO:0000313" key="2">
    <source>
        <dbReference type="EMBL" id="GAA2133456.1"/>
    </source>
</evidence>
<evidence type="ECO:0000313" key="3">
    <source>
        <dbReference type="Proteomes" id="UP001500575"/>
    </source>
</evidence>
<dbReference type="InterPro" id="IPR025164">
    <property type="entry name" value="Toastrack_DUF4097"/>
</dbReference>
<comment type="caution">
    <text evidence="2">The sequence shown here is derived from an EMBL/GenBank/DDBJ whole genome shotgun (WGS) entry which is preliminary data.</text>
</comment>
<dbReference type="PANTHER" id="PTHR34094">
    <property type="match status" value="1"/>
</dbReference>
<accession>A0ABN2YWN4</accession>
<dbReference type="Gene3D" id="2.160.20.120">
    <property type="match status" value="1"/>
</dbReference>
<keyword evidence="3" id="KW-1185">Reference proteome</keyword>
<sequence length="281" mass="28821">MSTTNDQILERQFEAHGPLSLYVENNSGLVHVNAHDTTEASVTVTGRDAEHVTVTYDDGRLSVVAPKQRTGFFGGSSSLDMTITVPTRSELMIKSGSADVVVDGTCGATQVKSGSGEVTVGEIDGPAQLETGSGDIGVQHVHGELRCKSGSGDVDVRRADSAVAVSTGSGDVRLGSANGPAVVKTGSGDLRVVEAAGDVSMATGSGDVRIETARKGRFSVKGASSDVEIGIPAGIPVWTDINTLSGHIRSDLAGAGKPEEGADYIEVRAKTVSGDITLTQI</sequence>
<dbReference type="Pfam" id="PF13349">
    <property type="entry name" value="DUF4097"/>
    <property type="match status" value="1"/>
</dbReference>
<dbReference type="RefSeq" id="WP_344305523.1">
    <property type="nucleotide sequence ID" value="NZ_BAAAQQ010000014.1"/>
</dbReference>